<evidence type="ECO:0000313" key="7">
    <source>
        <dbReference type="EMBL" id="GBQ00232.1"/>
    </source>
</evidence>
<gene>
    <name evidence="7" type="ORF">SSP531S_16460</name>
</gene>
<dbReference type="InterPro" id="IPR047653">
    <property type="entry name" value="Tn3-like_transpos"/>
</dbReference>
<keyword evidence="3" id="KW-0238">DNA-binding</keyword>
<reference evidence="7 8" key="1">
    <citation type="submission" date="2018-07" db="EMBL/GenBank/DDBJ databases">
        <title>Whole Genome Shotgun Sequence of Streptomyces spongiicola strain 531S.</title>
        <authorList>
            <person name="Dohra H."/>
            <person name="Kodani S."/>
        </authorList>
    </citation>
    <scope>NUCLEOTIDE SEQUENCE [LARGE SCALE GENOMIC DNA]</scope>
    <source>
        <strain evidence="7 8">531S</strain>
    </source>
</reference>
<dbReference type="RefSeq" id="WP_116427249.1">
    <property type="nucleotide sequence ID" value="NZ_BGZL01000004.1"/>
</dbReference>
<dbReference type="InterPro" id="IPR002513">
    <property type="entry name" value="Tn3_Tnp_DDE_dom"/>
</dbReference>
<dbReference type="GO" id="GO:0004803">
    <property type="term" value="F:transposase activity"/>
    <property type="evidence" value="ECO:0007669"/>
    <property type="project" value="InterPro"/>
</dbReference>
<protein>
    <submittedName>
        <fullName evidence="7">Transposase</fullName>
    </submittedName>
</protein>
<evidence type="ECO:0000259" key="5">
    <source>
        <dbReference type="Pfam" id="PF01526"/>
    </source>
</evidence>
<sequence>MPVEFLTDEQAAAYAAYRGAPSRTELERFFFLDDADRELIESKRRTHNRLGYAAQLTTARYLGVFLDDPTDVPVEVVDYLAEQLDIGNPSVLKVYGERENTRLEHVRELRRVLEYREFAEAEAELRAWVDARAWTTGEGPKALFDAAAGWLRERRVLLPGVTTLTRLVASVREAANQRLWDTLYGLLNTGQRAVLDSLLTVPPGERVSELDRLRRGPVRVSGPQMKWSLQRAEEIAALGMGDLDVSAIPPRRLAELSRYGVDGKASLLRRHGDSRRLATLLATTVYLTTRAVDDALDLLEVLIATKLLAKAERETVKEKMKTLPRVERASAKLASAFQVVFDTTSELVDTDTGEVTGPVVESFEAMWERIEAVVPRHELAAAIAALFELTPPLDSDADEAWRSMLVSRFGTVRPFLKLLVAVVDFGATPEGLPVLAALRSLPDLMGRKKVGPAEIDTGLLVGSWRRLVLSAPHLEPGAVDWKAYTFCVLEQLHRMLRSKQVFAKNSSKWGDPRAKLLDGEAWEQARPTVLASLGLPGEAGEHLAARAALLDGTYREVGGRLPDNAQIVFDDDGRLHFAALEPEPEPASLLDLRAAVNAMLPRVDLPEVLLEVFSWTGADQAFTSVTGGEARLKDLHVTIAALLVAHGCNVGYTPVIGGVDALKYGRLSHVDQTYLRLATYRAANATLIEHQASIGLAQAWGGGLVASVDGMRFVVPVPSVYARPNPRYFGRRGGATWLNMINDQAAGLGGKVVAGTPRDSLYVLDVLYDRDGGKRPEMIVTDTASYSDIVFGLLTLAGFAYAPQLADLPDQKMWRIDRTADYGAFQEAARGRVDLARIERHWEDILRIIGSIHTGAVRAYDVIRMLSRDGRPTPLGDAIAHYGRISKSLHILRLADEPGYRRQIKVQANLQEGRHALARKIFHGRAGQLYQRYQDGMEDQIGALGLVLNALVLFNTRYMDAAVNRQRADGFDVRGEDVARLSPFIRHHINMLGRYSFQLPDLPGGLRPLRDKNATDDM</sequence>
<comment type="caution">
    <text evidence="7">The sequence shown here is derived from an EMBL/GenBank/DDBJ whole genome shotgun (WGS) entry which is preliminary data.</text>
</comment>
<name>A0A388SWH5_9ACTN</name>
<dbReference type="AlphaFoldDB" id="A0A388SWH5"/>
<feature type="domain" description="Tn3 transposase DDE" evidence="5">
    <location>
        <begin position="607"/>
        <end position="995"/>
    </location>
</feature>
<evidence type="ECO:0000259" key="6">
    <source>
        <dbReference type="Pfam" id="PF13700"/>
    </source>
</evidence>
<dbReference type="Pfam" id="PF13700">
    <property type="entry name" value="DUF4158"/>
    <property type="match status" value="1"/>
</dbReference>
<organism evidence="7 8">
    <name type="scientific">Streptomyces spongiicola</name>
    <dbReference type="NCBI Taxonomy" id="1690221"/>
    <lineage>
        <taxon>Bacteria</taxon>
        <taxon>Bacillati</taxon>
        <taxon>Actinomycetota</taxon>
        <taxon>Actinomycetes</taxon>
        <taxon>Kitasatosporales</taxon>
        <taxon>Streptomycetaceae</taxon>
        <taxon>Streptomyces</taxon>
    </lineage>
</organism>
<dbReference type="Proteomes" id="UP000265354">
    <property type="component" value="Unassembled WGS sequence"/>
</dbReference>
<keyword evidence="4" id="KW-0233">DNA recombination</keyword>
<dbReference type="GO" id="GO:0003677">
    <property type="term" value="F:DNA binding"/>
    <property type="evidence" value="ECO:0007669"/>
    <property type="project" value="UniProtKB-KW"/>
</dbReference>
<comment type="similarity">
    <text evidence="1">Belongs to the transposase 7 family.</text>
</comment>
<keyword evidence="2" id="KW-0815">Transposition</keyword>
<evidence type="ECO:0000256" key="1">
    <source>
        <dbReference type="ARBA" id="ARBA00009402"/>
    </source>
</evidence>
<dbReference type="EMBL" id="BGZL01000004">
    <property type="protein sequence ID" value="GBQ00232.1"/>
    <property type="molecule type" value="Genomic_DNA"/>
</dbReference>
<dbReference type="NCBIfam" id="NF033527">
    <property type="entry name" value="transpos_Tn3"/>
    <property type="match status" value="1"/>
</dbReference>
<evidence type="ECO:0000256" key="3">
    <source>
        <dbReference type="ARBA" id="ARBA00023125"/>
    </source>
</evidence>
<proteinExistence type="inferred from homology"/>
<dbReference type="Pfam" id="PF01526">
    <property type="entry name" value="DDE_Tnp_Tn3"/>
    <property type="match status" value="1"/>
</dbReference>
<feature type="domain" description="DUF4158" evidence="6">
    <location>
        <begin position="5"/>
        <end position="171"/>
    </location>
</feature>
<evidence type="ECO:0000313" key="8">
    <source>
        <dbReference type="Proteomes" id="UP000265354"/>
    </source>
</evidence>
<dbReference type="InterPro" id="IPR025296">
    <property type="entry name" value="DUF4158"/>
</dbReference>
<evidence type="ECO:0000256" key="4">
    <source>
        <dbReference type="ARBA" id="ARBA00023172"/>
    </source>
</evidence>
<accession>A0A388SWH5</accession>
<dbReference type="GO" id="GO:0006313">
    <property type="term" value="P:DNA transposition"/>
    <property type="evidence" value="ECO:0007669"/>
    <property type="project" value="InterPro"/>
</dbReference>
<evidence type="ECO:0000256" key="2">
    <source>
        <dbReference type="ARBA" id="ARBA00022578"/>
    </source>
</evidence>